<feature type="transmembrane region" description="Helical" evidence="2">
    <location>
        <begin position="62"/>
        <end position="85"/>
    </location>
</feature>
<name>A0ABR4JHQ3_9EURO</name>
<feature type="compositionally biased region" description="Basic and acidic residues" evidence="1">
    <location>
        <begin position="314"/>
        <end position="326"/>
    </location>
</feature>
<feature type="transmembrane region" description="Helical" evidence="2">
    <location>
        <begin position="282"/>
        <end position="301"/>
    </location>
</feature>
<feature type="region of interest" description="Disordered" evidence="1">
    <location>
        <begin position="314"/>
        <end position="349"/>
    </location>
</feature>
<evidence type="ECO:0000313" key="4">
    <source>
        <dbReference type="Proteomes" id="UP001610446"/>
    </source>
</evidence>
<feature type="transmembrane region" description="Helical" evidence="2">
    <location>
        <begin position="186"/>
        <end position="211"/>
    </location>
</feature>
<keyword evidence="2" id="KW-0472">Membrane</keyword>
<feature type="transmembrane region" description="Helical" evidence="2">
    <location>
        <begin position="105"/>
        <end position="127"/>
    </location>
</feature>
<evidence type="ECO:0000256" key="2">
    <source>
        <dbReference type="SAM" id="Phobius"/>
    </source>
</evidence>
<feature type="transmembrane region" description="Helical" evidence="2">
    <location>
        <begin position="232"/>
        <end position="250"/>
    </location>
</feature>
<keyword evidence="2" id="KW-1133">Transmembrane helix</keyword>
<dbReference type="Proteomes" id="UP001610446">
    <property type="component" value="Unassembled WGS sequence"/>
</dbReference>
<evidence type="ECO:0008006" key="5">
    <source>
        <dbReference type="Google" id="ProtNLM"/>
    </source>
</evidence>
<dbReference type="EMBL" id="JBFXLU010000132">
    <property type="protein sequence ID" value="KAL2839525.1"/>
    <property type="molecule type" value="Genomic_DNA"/>
</dbReference>
<accession>A0ABR4JHQ3</accession>
<reference evidence="3 4" key="1">
    <citation type="submission" date="2024-07" db="EMBL/GenBank/DDBJ databases">
        <title>Section-level genome sequencing and comparative genomics of Aspergillus sections Usti and Cavernicolus.</title>
        <authorList>
            <consortium name="Lawrence Berkeley National Laboratory"/>
            <person name="Nybo J.L."/>
            <person name="Vesth T.C."/>
            <person name="Theobald S."/>
            <person name="Frisvad J.C."/>
            <person name="Larsen T.O."/>
            <person name="Kjaerboelling I."/>
            <person name="Rothschild-Mancinelli K."/>
            <person name="Lyhne E.K."/>
            <person name="Kogle M.E."/>
            <person name="Barry K."/>
            <person name="Clum A."/>
            <person name="Na H."/>
            <person name="Ledsgaard L."/>
            <person name="Lin J."/>
            <person name="Lipzen A."/>
            <person name="Kuo A."/>
            <person name="Riley R."/>
            <person name="Mondo S."/>
            <person name="Labutti K."/>
            <person name="Haridas S."/>
            <person name="Pangalinan J."/>
            <person name="Salamov A.A."/>
            <person name="Simmons B.A."/>
            <person name="Magnuson J.K."/>
            <person name="Chen J."/>
            <person name="Drula E."/>
            <person name="Henrissat B."/>
            <person name="Wiebenga A."/>
            <person name="Lubbers R.J."/>
            <person name="Gomes A.C."/>
            <person name="Makela M.R."/>
            <person name="Stajich J."/>
            <person name="Grigoriev I.V."/>
            <person name="Mortensen U.H."/>
            <person name="De Vries R.P."/>
            <person name="Baker S.E."/>
            <person name="Andersen M.R."/>
        </authorList>
    </citation>
    <scope>NUCLEOTIDE SEQUENCE [LARGE SCALE GENOMIC DNA]</scope>
    <source>
        <strain evidence="3 4">CBS 123904</strain>
    </source>
</reference>
<protein>
    <recommendedName>
        <fullName evidence="5">Lung seven transmembrane receptor-domain-containing protein</fullName>
    </recommendedName>
</protein>
<organism evidence="3 4">
    <name type="scientific">Aspergillus pseudoustus</name>
    <dbReference type="NCBI Taxonomy" id="1810923"/>
    <lineage>
        <taxon>Eukaryota</taxon>
        <taxon>Fungi</taxon>
        <taxon>Dikarya</taxon>
        <taxon>Ascomycota</taxon>
        <taxon>Pezizomycotina</taxon>
        <taxon>Eurotiomycetes</taxon>
        <taxon>Eurotiomycetidae</taxon>
        <taxon>Eurotiales</taxon>
        <taxon>Aspergillaceae</taxon>
        <taxon>Aspergillus</taxon>
        <taxon>Aspergillus subgen. Nidulantes</taxon>
    </lineage>
</organism>
<keyword evidence="4" id="KW-1185">Reference proteome</keyword>
<feature type="transmembrane region" description="Helical" evidence="2">
    <location>
        <begin position="148"/>
        <end position="166"/>
    </location>
</feature>
<keyword evidence="2" id="KW-0812">Transmembrane</keyword>
<sequence length="381" mass="43019">MNAHSLLQTQTQPYHSIAMSVSLTFADAFYQPDRGAGLGIGALVLRRKRNGRRFNFQQLPQWAVLGLLWANFLFAILTSVRIGIFMNDPLTPSESLEDYNNAGNIISFFFLYAGNCALIYILYRLLYLVLTECPKTEAPSARLRKIHWGLLGLAITMSIVTWGLQAKNQLMPAAYTSGLIFSDERVYMGAYAGLDTATYLVRLGISGEILWRSIQLCIKTLGKRSQWRTPSILLVLSATFFLALNLTWVICDIRWRIVPVAMYVGQTIAYEPGFYAADTCQIVFYLIIYIGLIWFCLRWGWLARKEVEREAERDEKDELERAKLPPEADSNPKQLAEADGRAMEPEIDSVPVNEADSAPLVEMEAKALVPPVELDSTEVRK</sequence>
<evidence type="ECO:0000313" key="3">
    <source>
        <dbReference type="EMBL" id="KAL2839525.1"/>
    </source>
</evidence>
<gene>
    <name evidence="3" type="ORF">BJY01DRAFT_250478</name>
</gene>
<comment type="caution">
    <text evidence="3">The sequence shown here is derived from an EMBL/GenBank/DDBJ whole genome shotgun (WGS) entry which is preliminary data.</text>
</comment>
<evidence type="ECO:0000256" key="1">
    <source>
        <dbReference type="SAM" id="MobiDB-lite"/>
    </source>
</evidence>
<proteinExistence type="predicted"/>